<reference evidence="1 2" key="1">
    <citation type="submission" date="2020-08" db="EMBL/GenBank/DDBJ databases">
        <title>Complete Genome Sequence of Effusibacillus dendaii Strain skT53, Isolated from Farmland soil.</title>
        <authorList>
            <person name="Konishi T."/>
            <person name="Kawasaki H."/>
        </authorList>
    </citation>
    <scope>NUCLEOTIDE SEQUENCE [LARGE SCALE GENOMIC DNA]</scope>
    <source>
        <strain evidence="2">skT53</strain>
    </source>
</reference>
<name>A0A7I8DDQ3_9BACL</name>
<proteinExistence type="predicted"/>
<dbReference type="KEGG" id="eff:skT53_20740"/>
<accession>A0A7I8DDQ3</accession>
<organism evidence="1 2">
    <name type="scientific">Effusibacillus dendaii</name>
    <dbReference type="NCBI Taxonomy" id="2743772"/>
    <lineage>
        <taxon>Bacteria</taxon>
        <taxon>Bacillati</taxon>
        <taxon>Bacillota</taxon>
        <taxon>Bacilli</taxon>
        <taxon>Bacillales</taxon>
        <taxon>Alicyclobacillaceae</taxon>
        <taxon>Effusibacillus</taxon>
    </lineage>
</organism>
<dbReference type="AlphaFoldDB" id="A0A7I8DDQ3"/>
<evidence type="ECO:0000313" key="2">
    <source>
        <dbReference type="Proteomes" id="UP000593802"/>
    </source>
</evidence>
<dbReference type="Proteomes" id="UP000593802">
    <property type="component" value="Chromosome"/>
</dbReference>
<evidence type="ECO:0000313" key="1">
    <source>
        <dbReference type="EMBL" id="BCJ87089.1"/>
    </source>
</evidence>
<protein>
    <submittedName>
        <fullName evidence="1">Uncharacterized protein</fullName>
    </submittedName>
</protein>
<sequence length="89" mass="10240">MDARTQAKARPFQHIVIPRYTDFKVPESGPNVPIHDIYEKLIADESRNELIFDDLLRELDRGRSERCSNMLADFSLNPKLISIITGQDP</sequence>
<keyword evidence="2" id="KW-1185">Reference proteome</keyword>
<dbReference type="EMBL" id="AP023366">
    <property type="protein sequence ID" value="BCJ87089.1"/>
    <property type="molecule type" value="Genomic_DNA"/>
</dbReference>
<gene>
    <name evidence="1" type="ORF">skT53_20740</name>
</gene>